<dbReference type="Proteomes" id="UP000198555">
    <property type="component" value="Unassembled WGS sequence"/>
</dbReference>
<dbReference type="PROSITE" id="PS50112">
    <property type="entry name" value="PAS"/>
    <property type="match status" value="1"/>
</dbReference>
<dbReference type="Gene3D" id="3.30.450.20">
    <property type="entry name" value="PAS domain"/>
    <property type="match status" value="2"/>
</dbReference>
<evidence type="ECO:0000313" key="2">
    <source>
        <dbReference type="EMBL" id="SEH87944.1"/>
    </source>
</evidence>
<protein>
    <recommendedName>
        <fullName evidence="1">PAS domain-containing protein</fullName>
    </recommendedName>
</protein>
<name>A0A1H6LSI5_9FLAO</name>
<proteinExistence type="predicted"/>
<dbReference type="InterPro" id="IPR035965">
    <property type="entry name" value="PAS-like_dom_sf"/>
</dbReference>
<dbReference type="STRING" id="420404.SAMN05421793_14417"/>
<gene>
    <name evidence="2" type="ORF">SAMN05421793_14417</name>
</gene>
<keyword evidence="3" id="KW-1185">Reference proteome</keyword>
<dbReference type="AlphaFoldDB" id="A0A1H6LSI5"/>
<dbReference type="EMBL" id="FNWX01000044">
    <property type="protein sequence ID" value="SEH87944.1"/>
    <property type="molecule type" value="Genomic_DNA"/>
</dbReference>
<accession>A0A1H6LSI5</accession>
<organism evidence="2 3">
    <name type="scientific">Epilithonimonas hominis</name>
    <dbReference type="NCBI Taxonomy" id="420404"/>
    <lineage>
        <taxon>Bacteria</taxon>
        <taxon>Pseudomonadati</taxon>
        <taxon>Bacteroidota</taxon>
        <taxon>Flavobacteriia</taxon>
        <taxon>Flavobacteriales</taxon>
        <taxon>Weeksellaceae</taxon>
        <taxon>Chryseobacterium group</taxon>
        <taxon>Epilithonimonas</taxon>
    </lineage>
</organism>
<dbReference type="InterPro" id="IPR000014">
    <property type="entry name" value="PAS"/>
</dbReference>
<sequence>MIGLAHEVARPELIGQPVNRWLKDVFYSGKPKINKEFLVKLRHKERLREAIVNSIYQPIFSENGNVTGVLVILEEITEQVLARRKNDNDQQMLALAIDAGELATFYYQPATNLFSGNQLLKKWFGLSADENLDLSVALSVIVAEDRDKVTKAISKALSKDSDGHYFIEYHIQNSTDQNQGLYRLMAEFFMIRKTNRYA</sequence>
<reference evidence="3" key="1">
    <citation type="submission" date="2016-10" db="EMBL/GenBank/DDBJ databases">
        <authorList>
            <person name="Varghese N."/>
            <person name="Submissions S."/>
        </authorList>
    </citation>
    <scope>NUCLEOTIDE SEQUENCE [LARGE SCALE GENOMIC DNA]</scope>
    <source>
        <strain evidence="3">DSM 19326</strain>
    </source>
</reference>
<feature type="domain" description="PAS" evidence="1">
    <location>
        <begin position="89"/>
        <end position="160"/>
    </location>
</feature>
<evidence type="ECO:0000313" key="3">
    <source>
        <dbReference type="Proteomes" id="UP000198555"/>
    </source>
</evidence>
<evidence type="ECO:0000259" key="1">
    <source>
        <dbReference type="PROSITE" id="PS50112"/>
    </source>
</evidence>
<dbReference type="SUPFAM" id="SSF55785">
    <property type="entry name" value="PYP-like sensor domain (PAS domain)"/>
    <property type="match status" value="1"/>
</dbReference>